<accession>A0A517MR25</accession>
<reference evidence="2 3" key="1">
    <citation type="submission" date="2019-02" db="EMBL/GenBank/DDBJ databases">
        <title>Deep-cultivation of Planctomycetes and their phenomic and genomic characterization uncovers novel biology.</title>
        <authorList>
            <person name="Wiegand S."/>
            <person name="Jogler M."/>
            <person name="Boedeker C."/>
            <person name="Pinto D."/>
            <person name="Vollmers J."/>
            <person name="Rivas-Marin E."/>
            <person name="Kohn T."/>
            <person name="Peeters S.H."/>
            <person name="Heuer A."/>
            <person name="Rast P."/>
            <person name="Oberbeckmann S."/>
            <person name="Bunk B."/>
            <person name="Jeske O."/>
            <person name="Meyerdierks A."/>
            <person name="Storesund J.E."/>
            <person name="Kallscheuer N."/>
            <person name="Luecker S."/>
            <person name="Lage O.M."/>
            <person name="Pohl T."/>
            <person name="Merkel B.J."/>
            <person name="Hornburger P."/>
            <person name="Mueller R.-W."/>
            <person name="Bruemmer F."/>
            <person name="Labrenz M."/>
            <person name="Spormann A.M."/>
            <person name="Op den Camp H."/>
            <person name="Overmann J."/>
            <person name="Amann R."/>
            <person name="Jetten M.S.M."/>
            <person name="Mascher T."/>
            <person name="Medema M.H."/>
            <person name="Devos D.P."/>
            <person name="Kaster A.-K."/>
            <person name="Ovreas L."/>
            <person name="Rohde M."/>
            <person name="Galperin M.Y."/>
            <person name="Jogler C."/>
        </authorList>
    </citation>
    <scope>NUCLEOTIDE SEQUENCE [LARGE SCALE GENOMIC DNA]</scope>
    <source>
        <strain evidence="2 3">HG15A2</strain>
    </source>
</reference>
<feature type="compositionally biased region" description="Polar residues" evidence="1">
    <location>
        <begin position="1"/>
        <end position="13"/>
    </location>
</feature>
<evidence type="ECO:0000256" key="1">
    <source>
        <dbReference type="SAM" id="MobiDB-lite"/>
    </source>
</evidence>
<name>A0A517MR25_9BACT</name>
<feature type="region of interest" description="Disordered" evidence="1">
    <location>
        <begin position="1"/>
        <end position="27"/>
    </location>
</feature>
<protein>
    <submittedName>
        <fullName evidence="2">Uncharacterized protein</fullName>
    </submittedName>
</protein>
<organism evidence="2 3">
    <name type="scientific">Adhaeretor mobilis</name>
    <dbReference type="NCBI Taxonomy" id="1930276"/>
    <lineage>
        <taxon>Bacteria</taxon>
        <taxon>Pseudomonadati</taxon>
        <taxon>Planctomycetota</taxon>
        <taxon>Planctomycetia</taxon>
        <taxon>Pirellulales</taxon>
        <taxon>Lacipirellulaceae</taxon>
        <taxon>Adhaeretor</taxon>
    </lineage>
</organism>
<dbReference type="Proteomes" id="UP000319852">
    <property type="component" value="Chromosome"/>
</dbReference>
<keyword evidence="3" id="KW-1185">Reference proteome</keyword>
<dbReference type="KEGG" id="amob:HG15A2_05850"/>
<sequence>MMTSGQATLTYGDTTMPEDIIEPKPPETGDMYRCEKCDLELQITKPCECDAECMDLQCCGEKLKKVTEPEVMNP</sequence>
<dbReference type="AlphaFoldDB" id="A0A517MR25"/>
<proteinExistence type="predicted"/>
<gene>
    <name evidence="2" type="ORF">HG15A2_05850</name>
</gene>
<evidence type="ECO:0000313" key="2">
    <source>
        <dbReference type="EMBL" id="QDS97324.1"/>
    </source>
</evidence>
<evidence type="ECO:0000313" key="3">
    <source>
        <dbReference type="Proteomes" id="UP000319852"/>
    </source>
</evidence>
<dbReference type="EMBL" id="CP036263">
    <property type="protein sequence ID" value="QDS97324.1"/>
    <property type="molecule type" value="Genomic_DNA"/>
</dbReference>